<feature type="region of interest" description="Disordered" evidence="1">
    <location>
        <begin position="14"/>
        <end position="88"/>
    </location>
</feature>
<dbReference type="AlphaFoldDB" id="A0A8R1EMR3"/>
<organism evidence="2 3">
    <name type="scientific">Caenorhabditis japonica</name>
    <dbReference type="NCBI Taxonomy" id="281687"/>
    <lineage>
        <taxon>Eukaryota</taxon>
        <taxon>Metazoa</taxon>
        <taxon>Ecdysozoa</taxon>
        <taxon>Nematoda</taxon>
        <taxon>Chromadorea</taxon>
        <taxon>Rhabditida</taxon>
        <taxon>Rhabditina</taxon>
        <taxon>Rhabditomorpha</taxon>
        <taxon>Rhabditoidea</taxon>
        <taxon>Rhabditidae</taxon>
        <taxon>Peloderinae</taxon>
        <taxon>Caenorhabditis</taxon>
    </lineage>
</organism>
<dbReference type="Proteomes" id="UP000005237">
    <property type="component" value="Unassembled WGS sequence"/>
</dbReference>
<accession>A0A8R1EMR3</accession>
<protein>
    <submittedName>
        <fullName evidence="2">Uncharacterized protein</fullName>
    </submittedName>
</protein>
<evidence type="ECO:0000313" key="2">
    <source>
        <dbReference type="EnsemblMetazoa" id="CJA38063.1"/>
    </source>
</evidence>
<keyword evidence="3" id="KW-1185">Reference proteome</keyword>
<name>A0A8R1EMR3_CAEJA</name>
<evidence type="ECO:0000313" key="3">
    <source>
        <dbReference type="Proteomes" id="UP000005237"/>
    </source>
</evidence>
<proteinExistence type="predicted"/>
<reference evidence="3" key="1">
    <citation type="submission" date="2010-08" db="EMBL/GenBank/DDBJ databases">
        <authorList>
            <consortium name="Caenorhabditis japonica Sequencing Consortium"/>
            <person name="Wilson R.K."/>
        </authorList>
    </citation>
    <scope>NUCLEOTIDE SEQUENCE [LARGE SCALE GENOMIC DNA]</scope>
    <source>
        <strain evidence="3">DF5081</strain>
    </source>
</reference>
<dbReference type="EnsemblMetazoa" id="CJA38063.1">
    <property type="protein sequence ID" value="CJA38063.1"/>
    <property type="gene ID" value="WBGene00213910"/>
</dbReference>
<sequence length="88" mass="10093">MDFECLNDFRRAPDVNILDGSDDTDDSSSSDNDDPYLIESEDNNDIFSRSFSDQEVMDDKNKYDMPDETSDVRAIMPEREAEANIQDV</sequence>
<evidence type="ECO:0000256" key="1">
    <source>
        <dbReference type="SAM" id="MobiDB-lite"/>
    </source>
</evidence>
<reference evidence="2" key="2">
    <citation type="submission" date="2022-06" db="UniProtKB">
        <authorList>
            <consortium name="EnsemblMetazoa"/>
        </authorList>
    </citation>
    <scope>IDENTIFICATION</scope>
    <source>
        <strain evidence="2">DF5081</strain>
    </source>
</reference>
<feature type="compositionally biased region" description="Acidic residues" evidence="1">
    <location>
        <begin position="20"/>
        <end position="44"/>
    </location>
</feature>